<dbReference type="PANTHER" id="PTHR34856:SF2">
    <property type="entry name" value="PROTEIN NRFD"/>
    <property type="match status" value="1"/>
</dbReference>
<comment type="subcellular location">
    <subcellularLocation>
        <location evidence="1">Cell membrane</location>
        <topology evidence="1">Multi-pass membrane protein</topology>
    </subcellularLocation>
</comment>
<feature type="transmembrane region" description="Helical" evidence="7">
    <location>
        <begin position="220"/>
        <end position="245"/>
    </location>
</feature>
<reference evidence="8 9" key="1">
    <citation type="submission" date="2021-04" db="EMBL/GenBank/DDBJ databases">
        <title>Novel species identification of genus Shewanella.</title>
        <authorList>
            <person name="Liu G."/>
        </authorList>
    </citation>
    <scope>NUCLEOTIDE SEQUENCE [LARGE SCALE GENOMIC DNA]</scope>
    <source>
        <strain evidence="8 9">FJAT-54481</strain>
    </source>
</reference>
<proteinExistence type="inferred from homology"/>
<comment type="similarity">
    <text evidence="2">Belongs to the NrfD family.</text>
</comment>
<keyword evidence="5 7" id="KW-1133">Transmembrane helix</keyword>
<sequence length="312" mass="33350">MNNIWGDMSQYNPVTWHWVIAVYLFLAGLSAGSLLIAIAMRWVKGDHEESPVLKAAALIAPVAICLGMLCLVFDLTRPFHFWLILLNYNFTSVMSIGVLALLVYIPLTFLYALVVFREQLASIGVGLLQGIADALAGVRKAIEVLLLVLAVVVGAYTGFLISAMNIYPMLNTAILPALFLVSGISAGAAANAVVALLLFNTTSHDHDLSRMHGLELPVAAIEILFLFMLFSALYFKGGAAAMALASLTSGTWAAVFWTLVVAVGFGIPLLSQLLPAAQRHGKGVMVIGALCSLTGVLALRHFILYAGQSYLG</sequence>
<dbReference type="EMBL" id="CP073587">
    <property type="protein sequence ID" value="QUN05510.1"/>
    <property type="molecule type" value="Genomic_DNA"/>
</dbReference>
<evidence type="ECO:0000313" key="8">
    <source>
        <dbReference type="EMBL" id="QUN05510.1"/>
    </source>
</evidence>
<dbReference type="Proteomes" id="UP000679575">
    <property type="component" value="Chromosome"/>
</dbReference>
<evidence type="ECO:0000256" key="7">
    <source>
        <dbReference type="SAM" id="Phobius"/>
    </source>
</evidence>
<name>A0ABX7YT07_9GAMM</name>
<evidence type="ECO:0000256" key="2">
    <source>
        <dbReference type="ARBA" id="ARBA00008929"/>
    </source>
</evidence>
<evidence type="ECO:0000313" key="9">
    <source>
        <dbReference type="Proteomes" id="UP000679575"/>
    </source>
</evidence>
<gene>
    <name evidence="8" type="primary">nrfD</name>
    <name evidence="8" type="ORF">KDN34_15160</name>
</gene>
<feature type="transmembrane region" description="Helical" evidence="7">
    <location>
        <begin position="283"/>
        <end position="303"/>
    </location>
</feature>
<evidence type="ECO:0000256" key="3">
    <source>
        <dbReference type="ARBA" id="ARBA00022475"/>
    </source>
</evidence>
<dbReference type="InterPro" id="IPR052049">
    <property type="entry name" value="Electron_transfer_protein"/>
</dbReference>
<feature type="transmembrane region" description="Helical" evidence="7">
    <location>
        <begin position="20"/>
        <end position="43"/>
    </location>
</feature>
<dbReference type="Pfam" id="PF03916">
    <property type="entry name" value="NrfD"/>
    <property type="match status" value="1"/>
</dbReference>
<feature type="transmembrane region" description="Helical" evidence="7">
    <location>
        <begin position="251"/>
        <end position="271"/>
    </location>
</feature>
<organism evidence="8 9">
    <name type="scientific">Shewanella yunxiaonensis</name>
    <dbReference type="NCBI Taxonomy" id="2829809"/>
    <lineage>
        <taxon>Bacteria</taxon>
        <taxon>Pseudomonadati</taxon>
        <taxon>Pseudomonadota</taxon>
        <taxon>Gammaproteobacteria</taxon>
        <taxon>Alteromonadales</taxon>
        <taxon>Shewanellaceae</taxon>
        <taxon>Shewanella</taxon>
    </lineage>
</organism>
<evidence type="ECO:0000256" key="1">
    <source>
        <dbReference type="ARBA" id="ARBA00004651"/>
    </source>
</evidence>
<evidence type="ECO:0000256" key="4">
    <source>
        <dbReference type="ARBA" id="ARBA00022692"/>
    </source>
</evidence>
<evidence type="ECO:0000256" key="5">
    <source>
        <dbReference type="ARBA" id="ARBA00022989"/>
    </source>
</evidence>
<keyword evidence="3" id="KW-1003">Cell membrane</keyword>
<dbReference type="RefSeq" id="WP_212594541.1">
    <property type="nucleotide sequence ID" value="NZ_CP073587.1"/>
</dbReference>
<accession>A0ABX7YT07</accession>
<feature type="transmembrane region" description="Helical" evidence="7">
    <location>
        <begin position="55"/>
        <end position="76"/>
    </location>
</feature>
<dbReference type="InterPro" id="IPR005614">
    <property type="entry name" value="NrfD-like"/>
</dbReference>
<keyword evidence="6 7" id="KW-0472">Membrane</keyword>
<feature type="transmembrane region" description="Helical" evidence="7">
    <location>
        <begin position="144"/>
        <end position="167"/>
    </location>
</feature>
<dbReference type="PANTHER" id="PTHR34856">
    <property type="entry name" value="PROTEIN NRFD"/>
    <property type="match status" value="1"/>
</dbReference>
<keyword evidence="4 7" id="KW-0812">Transmembrane</keyword>
<protein>
    <submittedName>
        <fullName evidence="8">Polysulfide reductase NrfD</fullName>
    </submittedName>
</protein>
<evidence type="ECO:0000256" key="6">
    <source>
        <dbReference type="ARBA" id="ARBA00023136"/>
    </source>
</evidence>
<feature type="transmembrane region" description="Helical" evidence="7">
    <location>
        <begin position="173"/>
        <end position="199"/>
    </location>
</feature>
<dbReference type="Gene3D" id="1.20.1630.10">
    <property type="entry name" value="Formate dehydrogenase/DMSO reductase domain"/>
    <property type="match status" value="1"/>
</dbReference>
<feature type="transmembrane region" description="Helical" evidence="7">
    <location>
        <begin position="96"/>
        <end position="116"/>
    </location>
</feature>
<keyword evidence="9" id="KW-1185">Reference proteome</keyword>